<dbReference type="EMBL" id="KV002463">
    <property type="protein sequence ID" value="KZV37992.1"/>
    <property type="molecule type" value="Genomic_DNA"/>
</dbReference>
<proteinExistence type="predicted"/>
<dbReference type="Proteomes" id="UP000250235">
    <property type="component" value="Unassembled WGS sequence"/>
</dbReference>
<keyword evidence="3" id="KW-1185">Reference proteome</keyword>
<sequence>MEEASKVMAEGILAYVKSVVSHATQSTNYGNFQSKELEQGVGSCRAGEARRSLPTPPSQEERYAPPHRREETEISLTLPLPSVLSPPKIVLPVKIWHHTFTAHMANQIKRRNVSSLTYENFPGGHPSQYCSHPCTLNSTIPPKASDLAHSGGEMIKLSKEEKDVATAAIHKLSVQHMLDKFEGLRFESCGIEKLLQREEICVQRINLHRGYLYRRIDEDDDVCIKDFEREDDETISIDRKKHRKVKQSTTMEKELIASVDC</sequence>
<accession>A0A2Z7BTN1</accession>
<protein>
    <submittedName>
        <fullName evidence="2">Uncharacterized protein</fullName>
    </submittedName>
</protein>
<feature type="compositionally biased region" description="Basic and acidic residues" evidence="1">
    <location>
        <begin position="59"/>
        <end position="72"/>
    </location>
</feature>
<gene>
    <name evidence="2" type="ORF">F511_25431</name>
</gene>
<feature type="region of interest" description="Disordered" evidence="1">
    <location>
        <begin position="40"/>
        <end position="72"/>
    </location>
</feature>
<evidence type="ECO:0000313" key="3">
    <source>
        <dbReference type="Proteomes" id="UP000250235"/>
    </source>
</evidence>
<evidence type="ECO:0000313" key="2">
    <source>
        <dbReference type="EMBL" id="KZV37992.1"/>
    </source>
</evidence>
<name>A0A2Z7BTN1_9LAMI</name>
<dbReference type="AlphaFoldDB" id="A0A2Z7BTN1"/>
<dbReference type="OrthoDB" id="408743at2759"/>
<organism evidence="2 3">
    <name type="scientific">Dorcoceras hygrometricum</name>
    <dbReference type="NCBI Taxonomy" id="472368"/>
    <lineage>
        <taxon>Eukaryota</taxon>
        <taxon>Viridiplantae</taxon>
        <taxon>Streptophyta</taxon>
        <taxon>Embryophyta</taxon>
        <taxon>Tracheophyta</taxon>
        <taxon>Spermatophyta</taxon>
        <taxon>Magnoliopsida</taxon>
        <taxon>eudicotyledons</taxon>
        <taxon>Gunneridae</taxon>
        <taxon>Pentapetalae</taxon>
        <taxon>asterids</taxon>
        <taxon>lamiids</taxon>
        <taxon>Lamiales</taxon>
        <taxon>Gesneriaceae</taxon>
        <taxon>Didymocarpoideae</taxon>
        <taxon>Trichosporeae</taxon>
        <taxon>Loxocarpinae</taxon>
        <taxon>Dorcoceras</taxon>
    </lineage>
</organism>
<evidence type="ECO:0000256" key="1">
    <source>
        <dbReference type="SAM" id="MobiDB-lite"/>
    </source>
</evidence>
<reference evidence="2 3" key="1">
    <citation type="journal article" date="2015" name="Proc. Natl. Acad. Sci. U.S.A.">
        <title>The resurrection genome of Boea hygrometrica: A blueprint for survival of dehydration.</title>
        <authorList>
            <person name="Xiao L."/>
            <person name="Yang G."/>
            <person name="Zhang L."/>
            <person name="Yang X."/>
            <person name="Zhao S."/>
            <person name="Ji Z."/>
            <person name="Zhou Q."/>
            <person name="Hu M."/>
            <person name="Wang Y."/>
            <person name="Chen M."/>
            <person name="Xu Y."/>
            <person name="Jin H."/>
            <person name="Xiao X."/>
            <person name="Hu G."/>
            <person name="Bao F."/>
            <person name="Hu Y."/>
            <person name="Wan P."/>
            <person name="Li L."/>
            <person name="Deng X."/>
            <person name="Kuang T."/>
            <person name="Xiang C."/>
            <person name="Zhu J.K."/>
            <person name="Oliver M.J."/>
            <person name="He Y."/>
        </authorList>
    </citation>
    <scope>NUCLEOTIDE SEQUENCE [LARGE SCALE GENOMIC DNA]</scope>
    <source>
        <strain evidence="3">cv. XS01</strain>
    </source>
</reference>